<protein>
    <submittedName>
        <fullName evidence="1">Uncharacterized protein</fullName>
    </submittedName>
</protein>
<evidence type="ECO:0000313" key="1">
    <source>
        <dbReference type="EMBL" id="CAE6422308.1"/>
    </source>
</evidence>
<dbReference type="Proteomes" id="UP000663853">
    <property type="component" value="Unassembled WGS sequence"/>
</dbReference>
<reference evidence="1" key="1">
    <citation type="submission" date="2021-01" db="EMBL/GenBank/DDBJ databases">
        <authorList>
            <person name="Kaushik A."/>
        </authorList>
    </citation>
    <scope>NUCLEOTIDE SEQUENCE</scope>
    <source>
        <strain evidence="1">AG6-10EEA</strain>
    </source>
</reference>
<comment type="caution">
    <text evidence="1">The sequence shown here is derived from an EMBL/GenBank/DDBJ whole genome shotgun (WGS) entry which is preliminary data.</text>
</comment>
<proteinExistence type="predicted"/>
<organism evidence="1 2">
    <name type="scientific">Rhizoctonia solani</name>
    <dbReference type="NCBI Taxonomy" id="456999"/>
    <lineage>
        <taxon>Eukaryota</taxon>
        <taxon>Fungi</taxon>
        <taxon>Dikarya</taxon>
        <taxon>Basidiomycota</taxon>
        <taxon>Agaricomycotina</taxon>
        <taxon>Agaricomycetes</taxon>
        <taxon>Cantharellales</taxon>
        <taxon>Ceratobasidiaceae</taxon>
        <taxon>Rhizoctonia</taxon>
    </lineage>
</organism>
<dbReference type="EMBL" id="CAJMXA010000233">
    <property type="protein sequence ID" value="CAE6422308.1"/>
    <property type="molecule type" value="Genomic_DNA"/>
</dbReference>
<sequence>MFDATHSRWGRPFDLYTSSYNLTAAKTRKPITPPAEAEAVKSISKVVQLGGAAQQPDQDKAEAVTIQVLESILEMSLCPRTFHHLAVPPLISGCVKLMNTMQVDGRTSPFRYEYGYLCFKIITIAIGVSILQRTENLDMTVANMESDVDTELMLILSGHVSRVLKYEIEANNGTQACGWVLGWARVQNRPRLQLGPLILRADIRSILSILWDDRELFLKTFMITHSPGLSGVIFILWRYLYSDSLFHDTPPSHLLAAPLCEILWRYLLVATTDQIAPLVYINNDLQLTDKAEIWNESPKYVNLDDLRIIIQAYIGRMAPIDPRSHGPLEIGAIAVLLNFVTKVMQPGVEIFVPSLFGLTLDRIWDALDSLNAGGQETVGHIGAILSLFGRLVEPLNHTYYANRVAVLELVKTLAERDLLDMIARTMLLLEPYSVEPSPAYDKNMEFLENATALVLYLESVVPKHLLESQFVYYLFNWIKVDQHFFALERLFSQGISPYARHFQACRRVWYQISESLAIESRIKKLRFSCFYPRTGAIVAWTAKLSEDYYRIGL</sequence>
<gene>
    <name evidence="1" type="ORF">RDB_LOCUS13991</name>
</gene>
<name>A0A8H2XB14_9AGAM</name>
<dbReference type="AlphaFoldDB" id="A0A8H2XB14"/>
<evidence type="ECO:0000313" key="2">
    <source>
        <dbReference type="Proteomes" id="UP000663853"/>
    </source>
</evidence>
<accession>A0A8H2XB14</accession>